<name>A0A250XCJ9_9CHLO</name>
<comment type="caution">
    <text evidence="1">The sequence shown here is derived from an EMBL/GenBank/DDBJ whole genome shotgun (WGS) entry which is preliminary data.</text>
</comment>
<dbReference type="AlphaFoldDB" id="A0A250XCJ9"/>
<organism evidence="1 2">
    <name type="scientific">Chlamydomonas eustigma</name>
    <dbReference type="NCBI Taxonomy" id="1157962"/>
    <lineage>
        <taxon>Eukaryota</taxon>
        <taxon>Viridiplantae</taxon>
        <taxon>Chlorophyta</taxon>
        <taxon>core chlorophytes</taxon>
        <taxon>Chlorophyceae</taxon>
        <taxon>CS clade</taxon>
        <taxon>Chlamydomonadales</taxon>
        <taxon>Chlamydomonadaceae</taxon>
        <taxon>Chlamydomonas</taxon>
    </lineage>
</organism>
<accession>A0A250XCJ9</accession>
<sequence length="267" mass="30776">MPEYIISELMAPSSGFHEGPIEASIDEVKAVAEENGFCVILHQFNVMNTGESLAEHVKHQVLRGEACPGPWLECCSSRGLLVGKLDSEQQAFKRSAMFWRGTAGTIRNSTHDQSHLMVGKSTCLTADVIDRLYGTSNVRLKLEAIEASKGGYVCVSIDVKTYNGRMRSHMPFDCSYLDLLFDYSYLDLLFDYSYLDLLFDYSYLDLLFDYSYLDLLFDYSYLDLLFDYSYLGLLFDYSYLDLLFDYSYLDLLFDYSYLDLLFDYSYL</sequence>
<dbReference type="Proteomes" id="UP000232323">
    <property type="component" value="Unassembled WGS sequence"/>
</dbReference>
<evidence type="ECO:0000313" key="2">
    <source>
        <dbReference type="Proteomes" id="UP000232323"/>
    </source>
</evidence>
<dbReference type="EMBL" id="BEGY01000057">
    <property type="protein sequence ID" value="GAX80813.1"/>
    <property type="molecule type" value="Genomic_DNA"/>
</dbReference>
<keyword evidence="2" id="KW-1185">Reference proteome</keyword>
<protein>
    <submittedName>
        <fullName evidence="1">Uncharacterized protein</fullName>
    </submittedName>
</protein>
<evidence type="ECO:0000313" key="1">
    <source>
        <dbReference type="EMBL" id="GAX80813.1"/>
    </source>
</evidence>
<feature type="non-terminal residue" evidence="1">
    <location>
        <position position="267"/>
    </location>
</feature>
<gene>
    <name evidence="1" type="ORF">CEUSTIGMA_g8248.t1</name>
</gene>
<proteinExistence type="predicted"/>
<reference evidence="1 2" key="1">
    <citation type="submission" date="2017-08" db="EMBL/GenBank/DDBJ databases">
        <title>Acidophilic green algal genome provides insights into adaptation to an acidic environment.</title>
        <authorList>
            <person name="Hirooka S."/>
            <person name="Hirose Y."/>
            <person name="Kanesaki Y."/>
            <person name="Higuchi S."/>
            <person name="Fujiwara T."/>
            <person name="Onuma R."/>
            <person name="Era A."/>
            <person name="Ohbayashi R."/>
            <person name="Uzuka A."/>
            <person name="Nozaki H."/>
            <person name="Yoshikawa H."/>
            <person name="Miyagishima S.Y."/>
        </authorList>
    </citation>
    <scope>NUCLEOTIDE SEQUENCE [LARGE SCALE GENOMIC DNA]</scope>
    <source>
        <strain evidence="1 2">NIES-2499</strain>
    </source>
</reference>